<feature type="region of interest" description="Disordered" evidence="5">
    <location>
        <begin position="1"/>
        <end position="22"/>
    </location>
</feature>
<dbReference type="AlphaFoldDB" id="A0A2G5EVL3"/>
<keyword evidence="2 6" id="KW-0812">Transmembrane</keyword>
<evidence type="ECO:0000256" key="5">
    <source>
        <dbReference type="SAM" id="MobiDB-lite"/>
    </source>
</evidence>
<evidence type="ECO:0000256" key="1">
    <source>
        <dbReference type="ARBA" id="ARBA00004167"/>
    </source>
</evidence>
<dbReference type="InterPro" id="IPR004864">
    <property type="entry name" value="LEA_2"/>
</dbReference>
<dbReference type="GO" id="GO:0098542">
    <property type="term" value="P:defense response to other organism"/>
    <property type="evidence" value="ECO:0007669"/>
    <property type="project" value="InterPro"/>
</dbReference>
<keyword evidence="4 6" id="KW-0472">Membrane</keyword>
<evidence type="ECO:0000256" key="6">
    <source>
        <dbReference type="SAM" id="Phobius"/>
    </source>
</evidence>
<evidence type="ECO:0000256" key="4">
    <source>
        <dbReference type="ARBA" id="ARBA00023136"/>
    </source>
</evidence>
<gene>
    <name evidence="8" type="ORF">AQUCO_00400533v1</name>
</gene>
<dbReference type="OrthoDB" id="1910624at2759"/>
<evidence type="ECO:0000256" key="2">
    <source>
        <dbReference type="ARBA" id="ARBA00022692"/>
    </source>
</evidence>
<dbReference type="InterPro" id="IPR044839">
    <property type="entry name" value="NDR1-like"/>
</dbReference>
<keyword evidence="3 6" id="KW-1133">Transmembrane helix</keyword>
<feature type="compositionally biased region" description="Basic and acidic residues" evidence="5">
    <location>
        <begin position="1"/>
        <end position="15"/>
    </location>
</feature>
<dbReference type="Pfam" id="PF03168">
    <property type="entry name" value="LEA_2"/>
    <property type="match status" value="1"/>
</dbReference>
<dbReference type="GO" id="GO:0016020">
    <property type="term" value="C:membrane"/>
    <property type="evidence" value="ECO:0007669"/>
    <property type="project" value="UniProtKB-SubCell"/>
</dbReference>
<reference evidence="8 9" key="1">
    <citation type="submission" date="2017-09" db="EMBL/GenBank/DDBJ databases">
        <title>WGS assembly of Aquilegia coerulea Goldsmith.</title>
        <authorList>
            <person name="Hodges S."/>
            <person name="Kramer E."/>
            <person name="Nordborg M."/>
            <person name="Tomkins J."/>
            <person name="Borevitz J."/>
            <person name="Derieg N."/>
            <person name="Yan J."/>
            <person name="Mihaltcheva S."/>
            <person name="Hayes R.D."/>
            <person name="Rokhsar D."/>
        </authorList>
    </citation>
    <scope>NUCLEOTIDE SEQUENCE [LARGE SCALE GENOMIC DNA]</scope>
    <source>
        <strain evidence="9">cv. Goldsmith</strain>
    </source>
</reference>
<organism evidence="8 9">
    <name type="scientific">Aquilegia coerulea</name>
    <name type="common">Rocky mountain columbine</name>
    <dbReference type="NCBI Taxonomy" id="218851"/>
    <lineage>
        <taxon>Eukaryota</taxon>
        <taxon>Viridiplantae</taxon>
        <taxon>Streptophyta</taxon>
        <taxon>Embryophyta</taxon>
        <taxon>Tracheophyta</taxon>
        <taxon>Spermatophyta</taxon>
        <taxon>Magnoliopsida</taxon>
        <taxon>Ranunculales</taxon>
        <taxon>Ranunculaceae</taxon>
        <taxon>Thalictroideae</taxon>
        <taxon>Aquilegia</taxon>
    </lineage>
</organism>
<feature type="domain" description="Late embryogenesis abundant protein LEA-2 subgroup" evidence="7">
    <location>
        <begin position="94"/>
        <end position="187"/>
    </location>
</feature>
<evidence type="ECO:0000259" key="7">
    <source>
        <dbReference type="Pfam" id="PF03168"/>
    </source>
</evidence>
<dbReference type="EMBL" id="KZ305021">
    <property type="protein sequence ID" value="PIA59697.1"/>
    <property type="molecule type" value="Genomic_DNA"/>
</dbReference>
<dbReference type="Proteomes" id="UP000230069">
    <property type="component" value="Unassembled WGS sequence"/>
</dbReference>
<sequence length="214" mass="23658">MTKTEEQSLNKRTTTELEGQQMKSTKKPFYKRPCCGITTAILLLLLITIIILIFTVFKVRDPTITLTSTTVSGVAPRVDLPTLRVELNITLDLKLSVKNKNYASFKYGKGVSQVNYRGNQVGDVEIEPGKMGSRSTGTVTAELTLEADKFNMTSLVSDVIAGQLSMEIRTRLPGRATILGFIKKHITALSNCQVDIQVPSFEVSKQECKNKAKL</sequence>
<dbReference type="InParanoid" id="A0A2G5EVL3"/>
<protein>
    <recommendedName>
        <fullName evidence="7">Late embryogenesis abundant protein LEA-2 subgroup domain-containing protein</fullName>
    </recommendedName>
</protein>
<evidence type="ECO:0000256" key="3">
    <source>
        <dbReference type="ARBA" id="ARBA00022989"/>
    </source>
</evidence>
<evidence type="ECO:0000313" key="9">
    <source>
        <dbReference type="Proteomes" id="UP000230069"/>
    </source>
</evidence>
<evidence type="ECO:0000313" key="8">
    <source>
        <dbReference type="EMBL" id="PIA59697.1"/>
    </source>
</evidence>
<proteinExistence type="predicted"/>
<dbReference type="PANTHER" id="PTHR31234:SF65">
    <property type="entry name" value="LATE EMBRYOGENESIS ABUNDANT PROTEIN, LEA_2 SUBGROUP"/>
    <property type="match status" value="1"/>
</dbReference>
<name>A0A2G5EVL3_AQUCA</name>
<feature type="transmembrane region" description="Helical" evidence="6">
    <location>
        <begin position="34"/>
        <end position="57"/>
    </location>
</feature>
<keyword evidence="9" id="KW-1185">Reference proteome</keyword>
<dbReference type="Gene3D" id="2.60.40.1820">
    <property type="match status" value="1"/>
</dbReference>
<comment type="subcellular location">
    <subcellularLocation>
        <location evidence="1">Membrane</location>
        <topology evidence="1">Single-pass membrane protein</topology>
    </subcellularLocation>
</comment>
<accession>A0A2G5EVL3</accession>
<dbReference type="STRING" id="218851.A0A2G5EVL3"/>
<dbReference type="PANTHER" id="PTHR31234">
    <property type="entry name" value="LATE EMBRYOGENESIS ABUNDANT (LEA) HYDROXYPROLINE-RICH GLYCOPROTEIN FAMILY"/>
    <property type="match status" value="1"/>
</dbReference>